<dbReference type="PROSITE" id="PS50994">
    <property type="entry name" value="INTEGRASE"/>
    <property type="match status" value="1"/>
</dbReference>
<keyword evidence="4" id="KW-1185">Reference proteome</keyword>
<evidence type="ECO:0000313" key="4">
    <source>
        <dbReference type="Proteomes" id="UP000765509"/>
    </source>
</evidence>
<feature type="domain" description="Integrase catalytic" evidence="2">
    <location>
        <begin position="1"/>
        <end position="119"/>
    </location>
</feature>
<dbReference type="Gene3D" id="3.30.420.10">
    <property type="entry name" value="Ribonuclease H-like superfamily/Ribonuclease H"/>
    <property type="match status" value="1"/>
</dbReference>
<accession>A0A9Q3HE92</accession>
<dbReference type="EMBL" id="AVOT02016687">
    <property type="protein sequence ID" value="MBW0502193.1"/>
    <property type="molecule type" value="Genomic_DNA"/>
</dbReference>
<gene>
    <name evidence="3" type="ORF">O181_041908</name>
</gene>
<dbReference type="InterPro" id="IPR001584">
    <property type="entry name" value="Integrase_cat-core"/>
</dbReference>
<dbReference type="InterPro" id="IPR012337">
    <property type="entry name" value="RNaseH-like_sf"/>
</dbReference>
<dbReference type="InterPro" id="IPR036397">
    <property type="entry name" value="RNaseH_sf"/>
</dbReference>
<dbReference type="PANTHER" id="PTHR37984">
    <property type="entry name" value="PROTEIN CBG26694"/>
    <property type="match status" value="1"/>
</dbReference>
<dbReference type="PANTHER" id="PTHR37984:SF15">
    <property type="entry name" value="INTEGRASE CATALYTIC DOMAIN-CONTAINING PROTEIN"/>
    <property type="match status" value="1"/>
</dbReference>
<dbReference type="InterPro" id="IPR050951">
    <property type="entry name" value="Retrovirus_Pol_polyprotein"/>
</dbReference>
<evidence type="ECO:0000313" key="3">
    <source>
        <dbReference type="EMBL" id="MBW0502193.1"/>
    </source>
</evidence>
<dbReference type="GO" id="GO:0003723">
    <property type="term" value="F:RNA binding"/>
    <property type="evidence" value="ECO:0007669"/>
    <property type="project" value="UniProtKB-KW"/>
</dbReference>
<evidence type="ECO:0000259" key="2">
    <source>
        <dbReference type="PROSITE" id="PS50994"/>
    </source>
</evidence>
<keyword evidence="1" id="KW-0694">RNA-binding</keyword>
<sequence length="119" mass="13799">MDKALMIWKKVISWTGIFTNIISDRDPNFTSALWKNICQFFAKKVSLSTAYHQQTDGIAKRMIPTLEDMVRRFSEYDLELKDCDGFTHYWCTLLAALELAYKKSIHARTNQTTAIIEKG</sequence>
<dbReference type="AlphaFoldDB" id="A0A9Q3HE92"/>
<protein>
    <recommendedName>
        <fullName evidence="2">Integrase catalytic domain-containing protein</fullName>
    </recommendedName>
</protein>
<dbReference type="Proteomes" id="UP000765509">
    <property type="component" value="Unassembled WGS sequence"/>
</dbReference>
<dbReference type="GO" id="GO:0015074">
    <property type="term" value="P:DNA integration"/>
    <property type="evidence" value="ECO:0007669"/>
    <property type="project" value="InterPro"/>
</dbReference>
<evidence type="ECO:0000256" key="1">
    <source>
        <dbReference type="ARBA" id="ARBA00022884"/>
    </source>
</evidence>
<reference evidence="3" key="1">
    <citation type="submission" date="2021-03" db="EMBL/GenBank/DDBJ databases">
        <title>Draft genome sequence of rust myrtle Austropuccinia psidii MF-1, a brazilian biotype.</title>
        <authorList>
            <person name="Quecine M.C."/>
            <person name="Pachon D.M.R."/>
            <person name="Bonatelli M.L."/>
            <person name="Correr F.H."/>
            <person name="Franceschini L.M."/>
            <person name="Leite T.F."/>
            <person name="Margarido G.R.A."/>
            <person name="Almeida C.A."/>
            <person name="Ferrarezi J.A."/>
            <person name="Labate C.A."/>
        </authorList>
    </citation>
    <scope>NUCLEOTIDE SEQUENCE</scope>
    <source>
        <strain evidence="3">MF-1</strain>
    </source>
</reference>
<proteinExistence type="predicted"/>
<dbReference type="GO" id="GO:0005634">
    <property type="term" value="C:nucleus"/>
    <property type="evidence" value="ECO:0007669"/>
    <property type="project" value="UniProtKB-ARBA"/>
</dbReference>
<dbReference type="SUPFAM" id="SSF53098">
    <property type="entry name" value="Ribonuclease H-like"/>
    <property type="match status" value="1"/>
</dbReference>
<comment type="caution">
    <text evidence="3">The sequence shown here is derived from an EMBL/GenBank/DDBJ whole genome shotgun (WGS) entry which is preliminary data.</text>
</comment>
<name>A0A9Q3HE92_9BASI</name>
<organism evidence="3 4">
    <name type="scientific">Austropuccinia psidii MF-1</name>
    <dbReference type="NCBI Taxonomy" id="1389203"/>
    <lineage>
        <taxon>Eukaryota</taxon>
        <taxon>Fungi</taxon>
        <taxon>Dikarya</taxon>
        <taxon>Basidiomycota</taxon>
        <taxon>Pucciniomycotina</taxon>
        <taxon>Pucciniomycetes</taxon>
        <taxon>Pucciniales</taxon>
        <taxon>Sphaerophragmiaceae</taxon>
        <taxon>Austropuccinia</taxon>
    </lineage>
</organism>